<evidence type="ECO:0000256" key="5">
    <source>
        <dbReference type="ARBA" id="ARBA00022737"/>
    </source>
</evidence>
<dbReference type="PROSITE" id="PS00028">
    <property type="entry name" value="ZINC_FINGER_C2H2_1"/>
    <property type="match status" value="2"/>
</dbReference>
<keyword evidence="3" id="KW-0217">Developmental protein</keyword>
<dbReference type="Pfam" id="PF00096">
    <property type="entry name" value="zf-C2H2"/>
    <property type="match status" value="1"/>
</dbReference>
<gene>
    <name evidence="12" type="ORF">MCOS_LOCUS242</name>
</gene>
<dbReference type="STRING" id="53468.A0A3P6HDA2"/>
<evidence type="ECO:0000256" key="4">
    <source>
        <dbReference type="ARBA" id="ARBA00022723"/>
    </source>
</evidence>
<dbReference type="SUPFAM" id="SSF57667">
    <property type="entry name" value="beta-beta-alpha zinc fingers"/>
    <property type="match status" value="2"/>
</dbReference>
<evidence type="ECO:0000256" key="6">
    <source>
        <dbReference type="ARBA" id="ARBA00022771"/>
    </source>
</evidence>
<evidence type="ECO:0000256" key="7">
    <source>
        <dbReference type="ARBA" id="ARBA00022833"/>
    </source>
</evidence>
<dbReference type="GO" id="GO:0040034">
    <property type="term" value="P:regulation of development, heterochronic"/>
    <property type="evidence" value="ECO:0007669"/>
    <property type="project" value="UniProtKB-ARBA"/>
</dbReference>
<feature type="domain" description="C2H2-type" evidence="11">
    <location>
        <begin position="104"/>
        <end position="131"/>
    </location>
</feature>
<dbReference type="PANTHER" id="PTHR24376:SF216">
    <property type="entry name" value="ZINC FINGER PROTEIN 420-LIKE"/>
    <property type="match status" value="1"/>
</dbReference>
<feature type="domain" description="C2H2-type" evidence="11">
    <location>
        <begin position="22"/>
        <end position="50"/>
    </location>
</feature>
<evidence type="ECO:0000313" key="12">
    <source>
        <dbReference type="EMBL" id="VDD74239.1"/>
    </source>
</evidence>
<evidence type="ECO:0000313" key="13">
    <source>
        <dbReference type="Proteomes" id="UP000267029"/>
    </source>
</evidence>
<dbReference type="AlphaFoldDB" id="A0A3P6HDA2"/>
<evidence type="ECO:0000256" key="1">
    <source>
        <dbReference type="ARBA" id="ARBA00004123"/>
    </source>
</evidence>
<organism evidence="12 13">
    <name type="scientific">Mesocestoides corti</name>
    <name type="common">Flatworm</name>
    <dbReference type="NCBI Taxonomy" id="53468"/>
    <lineage>
        <taxon>Eukaryota</taxon>
        <taxon>Metazoa</taxon>
        <taxon>Spiralia</taxon>
        <taxon>Lophotrochozoa</taxon>
        <taxon>Platyhelminthes</taxon>
        <taxon>Cestoda</taxon>
        <taxon>Eucestoda</taxon>
        <taxon>Cyclophyllidea</taxon>
        <taxon>Mesocestoididae</taxon>
        <taxon>Mesocestoides</taxon>
    </lineage>
</organism>
<name>A0A3P6HDA2_MESCO</name>
<comment type="subcellular location">
    <subcellularLocation>
        <location evidence="1">Nucleus</location>
    </subcellularLocation>
</comment>
<accession>A0A3P6HDA2</accession>
<protein>
    <recommendedName>
        <fullName evidence="11">C2H2-type domain-containing protein</fullName>
    </recommendedName>
</protein>
<keyword evidence="4" id="KW-0479">Metal-binding</keyword>
<keyword evidence="8" id="KW-0238">DNA-binding</keyword>
<dbReference type="GO" id="GO:0000978">
    <property type="term" value="F:RNA polymerase II cis-regulatory region sequence-specific DNA binding"/>
    <property type="evidence" value="ECO:0007669"/>
    <property type="project" value="TreeGrafter"/>
</dbReference>
<dbReference type="FunFam" id="3.30.160.60:FF:001301">
    <property type="entry name" value="Blast:Protein hunchback"/>
    <property type="match status" value="1"/>
</dbReference>
<dbReference type="GO" id="GO:0008270">
    <property type="term" value="F:zinc ion binding"/>
    <property type="evidence" value="ECO:0007669"/>
    <property type="project" value="UniProtKB-KW"/>
</dbReference>
<dbReference type="InterPro" id="IPR036236">
    <property type="entry name" value="Znf_C2H2_sf"/>
</dbReference>
<dbReference type="InterPro" id="IPR013087">
    <property type="entry name" value="Znf_C2H2_type"/>
</dbReference>
<evidence type="ECO:0000256" key="8">
    <source>
        <dbReference type="ARBA" id="ARBA00023125"/>
    </source>
</evidence>
<sequence length="344" mass="39172">MNSVLGKKRQEFQVHLRNHYDYHCPKCNYTSRTEGRLRRHMESFHSAVPPENFSGKSGKPAGKLKFQRCKQSDRQLECTHCPFVTEYRHHLEYHIRNHLGSKPYKCTKCNYECVNKSMLNSHMKSHTNVYQYRCADCNYATKYCHSLKIHLTKQKHTQAVVLNVDGSLPEKGGRIMMRTDRETNPHPSPLPVAPPLSLISPLPLAIPQEIPSCDSQSTLAAMAAFLISMQQQAFPLSTSYFSLPEGPLGPDASFNSDDVLDLSAPKAEMKKECDESKAPLSTQNECPYCEIIFKNEVLFDLHKQLHNPEDPFLCMRCGVRSKDSVEFFNHLNKKEHGGTLSNSL</sequence>
<keyword evidence="6 10" id="KW-0863">Zinc-finger</keyword>
<evidence type="ECO:0000259" key="11">
    <source>
        <dbReference type="PROSITE" id="PS50157"/>
    </source>
</evidence>
<keyword evidence="5" id="KW-0677">Repeat</keyword>
<keyword evidence="13" id="KW-1185">Reference proteome</keyword>
<dbReference type="EMBL" id="UXSR01000018">
    <property type="protein sequence ID" value="VDD74239.1"/>
    <property type="molecule type" value="Genomic_DNA"/>
</dbReference>
<proteinExistence type="inferred from homology"/>
<evidence type="ECO:0000256" key="10">
    <source>
        <dbReference type="PROSITE-ProRule" id="PRU00042"/>
    </source>
</evidence>
<dbReference type="Proteomes" id="UP000267029">
    <property type="component" value="Unassembled WGS sequence"/>
</dbReference>
<dbReference type="GO" id="GO:0001228">
    <property type="term" value="F:DNA-binding transcription activator activity, RNA polymerase II-specific"/>
    <property type="evidence" value="ECO:0007669"/>
    <property type="project" value="TreeGrafter"/>
</dbReference>
<comment type="similarity">
    <text evidence="2">Belongs to the hunchback C2H2-type zinc-finger protein family.</text>
</comment>
<dbReference type="GO" id="GO:0000122">
    <property type="term" value="P:negative regulation of transcription by RNA polymerase II"/>
    <property type="evidence" value="ECO:0007669"/>
    <property type="project" value="UniProtKB-ARBA"/>
</dbReference>
<evidence type="ECO:0000256" key="9">
    <source>
        <dbReference type="ARBA" id="ARBA00023242"/>
    </source>
</evidence>
<feature type="domain" description="C2H2-type" evidence="11">
    <location>
        <begin position="76"/>
        <end position="103"/>
    </location>
</feature>
<keyword evidence="7" id="KW-0862">Zinc</keyword>
<keyword evidence="9" id="KW-0539">Nucleus</keyword>
<dbReference type="PANTHER" id="PTHR24376">
    <property type="entry name" value="ZINC FINGER PROTEIN"/>
    <property type="match status" value="1"/>
</dbReference>
<evidence type="ECO:0000256" key="3">
    <source>
        <dbReference type="ARBA" id="ARBA00022473"/>
    </source>
</evidence>
<feature type="domain" description="C2H2-type" evidence="11">
    <location>
        <begin position="284"/>
        <end position="311"/>
    </location>
</feature>
<dbReference type="PROSITE" id="PS50157">
    <property type="entry name" value="ZINC_FINGER_C2H2_2"/>
    <property type="match status" value="4"/>
</dbReference>
<dbReference type="Gene3D" id="3.30.160.60">
    <property type="entry name" value="Classic Zinc Finger"/>
    <property type="match status" value="3"/>
</dbReference>
<dbReference type="GO" id="GO:0005634">
    <property type="term" value="C:nucleus"/>
    <property type="evidence" value="ECO:0007669"/>
    <property type="project" value="UniProtKB-SubCell"/>
</dbReference>
<dbReference type="OrthoDB" id="10015593at2759"/>
<evidence type="ECO:0000256" key="2">
    <source>
        <dbReference type="ARBA" id="ARBA00007746"/>
    </source>
</evidence>
<dbReference type="SMART" id="SM00355">
    <property type="entry name" value="ZnF_C2H2"/>
    <property type="match status" value="6"/>
</dbReference>
<reference evidence="12 13" key="1">
    <citation type="submission" date="2018-10" db="EMBL/GenBank/DDBJ databases">
        <authorList>
            <consortium name="Pathogen Informatics"/>
        </authorList>
    </citation>
    <scope>NUCLEOTIDE SEQUENCE [LARGE SCALE GENOMIC DNA]</scope>
</reference>